<dbReference type="InterPro" id="IPR009057">
    <property type="entry name" value="Homeodomain-like_sf"/>
</dbReference>
<dbReference type="GO" id="GO:0003677">
    <property type="term" value="F:DNA binding"/>
    <property type="evidence" value="ECO:0007669"/>
    <property type="project" value="UniProtKB-KW"/>
</dbReference>
<evidence type="ECO:0000259" key="4">
    <source>
        <dbReference type="PROSITE" id="PS51071"/>
    </source>
</evidence>
<reference evidence="6 9" key="1">
    <citation type="submission" date="2017-11" db="EMBL/GenBank/DDBJ databases">
        <title>Genome sequence of the oocydin A producing rhizobacterium Serratia plymuthica 4Rx5.</title>
        <authorList>
            <person name="Matilla M.A."/>
            <person name="Udaondo Z."/>
            <person name="Salmond G.P.C."/>
        </authorList>
    </citation>
    <scope>NUCLEOTIDE SEQUENCE [LARGE SCALE GENOMIC DNA]</scope>
    <source>
        <strain evidence="6 9">4Rx5</strain>
    </source>
</reference>
<dbReference type="Proteomes" id="UP000594967">
    <property type="component" value="Chromosome"/>
</dbReference>
<reference evidence="8 10" key="2">
    <citation type="submission" date="2018-06" db="EMBL/GenBank/DDBJ databases">
        <authorList>
            <consortium name="Pathogen Informatics"/>
            <person name="Doyle S."/>
        </authorList>
    </citation>
    <scope>NUCLEOTIDE SEQUENCE [LARGE SCALE GENOMIC DNA]</scope>
    <source>
        <strain evidence="8 10">NCTC12961</strain>
    </source>
</reference>
<dbReference type="InterPro" id="IPR001347">
    <property type="entry name" value="SIS_dom"/>
</dbReference>
<evidence type="ECO:0000259" key="5">
    <source>
        <dbReference type="PROSITE" id="PS51464"/>
    </source>
</evidence>
<dbReference type="AlphaFoldDB" id="A0A2X4XMB6"/>
<dbReference type="SUPFAM" id="SSF53697">
    <property type="entry name" value="SIS domain"/>
    <property type="match status" value="1"/>
</dbReference>
<evidence type="ECO:0000256" key="2">
    <source>
        <dbReference type="ARBA" id="ARBA00023125"/>
    </source>
</evidence>
<reference evidence="7 11" key="3">
    <citation type="submission" date="2020-12" db="EMBL/GenBank/DDBJ databases">
        <title>FDA dAtabase for Regulatory Grade micrObial Sequences (FDA-ARGOS): Supporting development and validation of Infectious Disease Dx tests.</title>
        <authorList>
            <person name="Sproer C."/>
            <person name="Gronow S."/>
            <person name="Severitt S."/>
            <person name="Schroder I."/>
            <person name="Tallon L."/>
            <person name="Sadzewicz L."/>
            <person name="Zhao X."/>
            <person name="Boylan J."/>
            <person name="Ott S."/>
            <person name="Bowen H."/>
            <person name="Vavikolanu K."/>
            <person name="Mehta A."/>
            <person name="Aluvathingal J."/>
            <person name="Nadendla S."/>
            <person name="Lowell S."/>
            <person name="Myers T."/>
            <person name="Yan Y."/>
            <person name="Sichtig H."/>
        </authorList>
    </citation>
    <scope>NUCLEOTIDE SEQUENCE [LARGE SCALE GENOMIC DNA]</scope>
    <source>
        <strain evidence="7 11">FDAARGOS_907</strain>
    </source>
</reference>
<name>A0A2X4XMB6_SERPL</name>
<dbReference type="SUPFAM" id="SSF46689">
    <property type="entry name" value="Homeodomain-like"/>
    <property type="match status" value="1"/>
</dbReference>
<evidence type="ECO:0000313" key="6">
    <source>
        <dbReference type="EMBL" id="PYD39013.1"/>
    </source>
</evidence>
<dbReference type="GO" id="GO:1901135">
    <property type="term" value="P:carbohydrate derivative metabolic process"/>
    <property type="evidence" value="ECO:0007669"/>
    <property type="project" value="InterPro"/>
</dbReference>
<dbReference type="Pfam" id="PF01380">
    <property type="entry name" value="SIS"/>
    <property type="match status" value="1"/>
</dbReference>
<accession>A0A2X4XMB6</accession>
<dbReference type="EMBL" id="PESE01000002">
    <property type="protein sequence ID" value="PYD39013.1"/>
    <property type="molecule type" value="Genomic_DNA"/>
</dbReference>
<dbReference type="Proteomes" id="UP000248897">
    <property type="component" value="Chromosome 1"/>
</dbReference>
<dbReference type="InterPro" id="IPR047640">
    <property type="entry name" value="RpiR-like"/>
</dbReference>
<keyword evidence="1" id="KW-0805">Transcription regulation</keyword>
<dbReference type="Gene3D" id="3.40.50.10490">
    <property type="entry name" value="Glucose-6-phosphate isomerase like protein, domain 1"/>
    <property type="match status" value="1"/>
</dbReference>
<evidence type="ECO:0000313" key="7">
    <source>
        <dbReference type="EMBL" id="QPS21264.1"/>
    </source>
</evidence>
<dbReference type="Proteomes" id="UP000248196">
    <property type="component" value="Unassembled WGS sequence"/>
</dbReference>
<dbReference type="GO" id="GO:0003700">
    <property type="term" value="F:DNA-binding transcription factor activity"/>
    <property type="evidence" value="ECO:0007669"/>
    <property type="project" value="InterPro"/>
</dbReference>
<evidence type="ECO:0000313" key="8">
    <source>
        <dbReference type="EMBL" id="SQI37804.1"/>
    </source>
</evidence>
<keyword evidence="11" id="KW-1185">Reference proteome</keyword>
<feature type="domain" description="SIS" evidence="5">
    <location>
        <begin position="95"/>
        <end position="237"/>
    </location>
</feature>
<keyword evidence="3" id="KW-0804">Transcription</keyword>
<dbReference type="RefSeq" id="WP_004943264.1">
    <property type="nucleotide sequence ID" value="NZ_CAMISH010000001.1"/>
</dbReference>
<dbReference type="STRING" id="82996.ADP72_00680"/>
<feature type="domain" description="HTH rpiR-type" evidence="4">
    <location>
        <begin position="1"/>
        <end position="75"/>
    </location>
</feature>
<sequence>MNFKQVFSQADLSKTDLTILNAIFDNPDACIDDGIRAVSVRCHSSPSTLVRLAKKLGFRGYLELVYFIKFNLVMAPALQGEPQQVAPADEKQQAQFLDMLDSGKILIHGSGFSQLVAQYMYNKFMTLGIDSYLSLWPDFEILDQKMRFRFDMVIVISKSGNSNSALSWSEAVKRNNIRLAAFCGDGDSPLARQADMTFLYEDRQKYDHDIYYPNPFFGHCLLGFENLVKAWFERRIP</sequence>
<protein>
    <submittedName>
        <fullName evidence="8">DNA-binding transcriptional repressor RpiR</fullName>
    </submittedName>
    <submittedName>
        <fullName evidence="6">MurR/RpiR family transcriptional regulator</fullName>
    </submittedName>
</protein>
<dbReference type="PROSITE" id="PS51464">
    <property type="entry name" value="SIS"/>
    <property type="match status" value="1"/>
</dbReference>
<dbReference type="PANTHER" id="PTHR30514">
    <property type="entry name" value="GLUCOKINASE"/>
    <property type="match status" value="1"/>
</dbReference>
<organism evidence="8 10">
    <name type="scientific">Serratia plymuthica</name>
    <dbReference type="NCBI Taxonomy" id="82996"/>
    <lineage>
        <taxon>Bacteria</taxon>
        <taxon>Pseudomonadati</taxon>
        <taxon>Pseudomonadota</taxon>
        <taxon>Gammaproteobacteria</taxon>
        <taxon>Enterobacterales</taxon>
        <taxon>Yersiniaceae</taxon>
        <taxon>Serratia</taxon>
    </lineage>
</organism>
<dbReference type="InterPro" id="IPR046348">
    <property type="entry name" value="SIS_dom_sf"/>
</dbReference>
<dbReference type="Gene3D" id="1.10.10.10">
    <property type="entry name" value="Winged helix-like DNA-binding domain superfamily/Winged helix DNA-binding domain"/>
    <property type="match status" value="1"/>
</dbReference>
<evidence type="ECO:0000313" key="9">
    <source>
        <dbReference type="Proteomes" id="UP000248196"/>
    </source>
</evidence>
<dbReference type="InterPro" id="IPR036388">
    <property type="entry name" value="WH-like_DNA-bd_sf"/>
</dbReference>
<dbReference type="Pfam" id="PF01418">
    <property type="entry name" value="HTH_6"/>
    <property type="match status" value="1"/>
</dbReference>
<evidence type="ECO:0000256" key="3">
    <source>
        <dbReference type="ARBA" id="ARBA00023163"/>
    </source>
</evidence>
<dbReference type="GO" id="GO:0097367">
    <property type="term" value="F:carbohydrate derivative binding"/>
    <property type="evidence" value="ECO:0007669"/>
    <property type="project" value="InterPro"/>
</dbReference>
<dbReference type="InterPro" id="IPR035472">
    <property type="entry name" value="RpiR-like_SIS"/>
</dbReference>
<proteinExistence type="predicted"/>
<dbReference type="EMBL" id="CP065673">
    <property type="protein sequence ID" value="QPS21264.1"/>
    <property type="molecule type" value="Genomic_DNA"/>
</dbReference>
<dbReference type="CDD" id="cd05013">
    <property type="entry name" value="SIS_RpiR"/>
    <property type="match status" value="1"/>
</dbReference>
<keyword evidence="2 8" id="KW-0238">DNA-binding</keyword>
<evidence type="ECO:0000313" key="11">
    <source>
        <dbReference type="Proteomes" id="UP000594967"/>
    </source>
</evidence>
<dbReference type="EMBL" id="LS483469">
    <property type="protein sequence ID" value="SQI37804.1"/>
    <property type="molecule type" value="Genomic_DNA"/>
</dbReference>
<gene>
    <name evidence="6" type="ORF">CT690_08225</name>
    <name evidence="7" type="ORF">I6G64_02190</name>
    <name evidence="8" type="ORF">NCTC12961_02465</name>
</gene>
<dbReference type="PANTHER" id="PTHR30514:SF21">
    <property type="entry name" value="RPIR-FAMILY TRANSCRIPTIONAL REGULATOR"/>
    <property type="match status" value="1"/>
</dbReference>
<dbReference type="OrthoDB" id="6590756at2"/>
<evidence type="ECO:0000313" key="10">
    <source>
        <dbReference type="Proteomes" id="UP000248897"/>
    </source>
</evidence>
<dbReference type="InterPro" id="IPR000281">
    <property type="entry name" value="HTH_RpiR"/>
</dbReference>
<dbReference type="PROSITE" id="PS51071">
    <property type="entry name" value="HTH_RPIR"/>
    <property type="match status" value="1"/>
</dbReference>
<evidence type="ECO:0000256" key="1">
    <source>
        <dbReference type="ARBA" id="ARBA00023015"/>
    </source>
</evidence>